<sequence>MSLSRSSVTGNDREVNTYTLIATPLTSRKEVNDLRDSNRQTDLLSPSLRLTSSVVADMPPTEAGGDFSKASALSPNPVPVGRQQSLPRSSNGSVARIEDTLEELDRLEDEFEAVHSMVRVSRVATPDKKVYDKASTNSTKRLDPRNDTHDLQPTEVEQAASARRSIGAVELAEKSVAAGSASASPITKRLNVARPRSLLPPKPSAKSSKPPTVSTFELPGEAISRRKREEHEAKVKQQMKEEEKRREFKARPIRLNNTPISVPRETISSRARTNRASVDSEAASARTTLSVPSSAPQANRRRSELESSNNTRLEQTPRGRGTSLKRLSTAAGSVSRATSTSTCSVSGKRSTFLSEDVQNQKLRGREILQRDSILSSHREREKREREAITKQARQQAAERSRALSREWAEKQKLKAKITATASAKS</sequence>
<feature type="compositionally biased region" description="Basic and acidic residues" evidence="1">
    <location>
        <begin position="140"/>
        <end position="152"/>
    </location>
</feature>
<feature type="compositionally biased region" description="Basic and acidic residues" evidence="1">
    <location>
        <begin position="376"/>
        <end position="388"/>
    </location>
</feature>
<dbReference type="Proteomes" id="UP001642501">
    <property type="component" value="Unassembled WGS sequence"/>
</dbReference>
<feature type="compositionally biased region" description="Basic and acidic residues" evidence="1">
    <location>
        <begin position="223"/>
        <end position="250"/>
    </location>
</feature>
<feature type="region of interest" description="Disordered" evidence="1">
    <location>
        <begin position="129"/>
        <end position="162"/>
    </location>
</feature>
<feature type="compositionally biased region" description="Polar residues" evidence="1">
    <location>
        <begin position="255"/>
        <end position="277"/>
    </location>
</feature>
<evidence type="ECO:0008006" key="4">
    <source>
        <dbReference type="Google" id="ProtNLM"/>
    </source>
</evidence>
<feature type="compositionally biased region" description="Polar residues" evidence="1">
    <location>
        <begin position="285"/>
        <end position="297"/>
    </location>
</feature>
<feature type="compositionally biased region" description="Basic and acidic residues" evidence="1">
    <location>
        <begin position="396"/>
        <end position="412"/>
    </location>
</feature>
<evidence type="ECO:0000313" key="3">
    <source>
        <dbReference type="Proteomes" id="UP001642501"/>
    </source>
</evidence>
<keyword evidence="3" id="KW-1185">Reference proteome</keyword>
<reference evidence="2 3" key="1">
    <citation type="submission" date="2024-01" db="EMBL/GenBank/DDBJ databases">
        <authorList>
            <person name="Allen C."/>
            <person name="Tagirdzhanova G."/>
        </authorList>
    </citation>
    <scope>NUCLEOTIDE SEQUENCE [LARGE SCALE GENOMIC DNA]</scope>
    <source>
        <strain evidence="2 3">CBS 573.63</strain>
    </source>
</reference>
<comment type="caution">
    <text evidence="2">The sequence shown here is derived from an EMBL/GenBank/DDBJ whole genome shotgun (WGS) entry which is preliminary data.</text>
</comment>
<evidence type="ECO:0000256" key="1">
    <source>
        <dbReference type="SAM" id="MobiDB-lite"/>
    </source>
</evidence>
<accession>A0ABP0E415</accession>
<protein>
    <recommendedName>
        <fullName evidence="4">Carboxylesterase family protein</fullName>
    </recommendedName>
</protein>
<gene>
    <name evidence="2" type="ORF">SEPCBS57363_005878</name>
</gene>
<proteinExistence type="predicted"/>
<dbReference type="EMBL" id="CAWUOM010000148">
    <property type="protein sequence ID" value="CAK7273887.1"/>
    <property type="molecule type" value="Genomic_DNA"/>
</dbReference>
<feature type="compositionally biased region" description="Polar residues" evidence="1">
    <location>
        <begin position="82"/>
        <end position="93"/>
    </location>
</feature>
<evidence type="ECO:0000313" key="2">
    <source>
        <dbReference type="EMBL" id="CAK7273887.1"/>
    </source>
</evidence>
<name>A0ABP0E415_9PEZI</name>
<feature type="region of interest" description="Disordered" evidence="1">
    <location>
        <begin position="368"/>
        <end position="425"/>
    </location>
</feature>
<feature type="compositionally biased region" description="Low complexity" evidence="1">
    <location>
        <begin position="416"/>
        <end position="425"/>
    </location>
</feature>
<feature type="region of interest" description="Disordered" evidence="1">
    <location>
        <begin position="192"/>
        <end position="344"/>
    </location>
</feature>
<feature type="compositionally biased region" description="Polar residues" evidence="1">
    <location>
        <begin position="330"/>
        <end position="344"/>
    </location>
</feature>
<organism evidence="2 3">
    <name type="scientific">Sporothrix epigloea</name>
    <dbReference type="NCBI Taxonomy" id="1892477"/>
    <lineage>
        <taxon>Eukaryota</taxon>
        <taxon>Fungi</taxon>
        <taxon>Dikarya</taxon>
        <taxon>Ascomycota</taxon>
        <taxon>Pezizomycotina</taxon>
        <taxon>Sordariomycetes</taxon>
        <taxon>Sordariomycetidae</taxon>
        <taxon>Ophiostomatales</taxon>
        <taxon>Ophiostomataceae</taxon>
        <taxon>Sporothrix</taxon>
    </lineage>
</organism>
<feature type="region of interest" description="Disordered" evidence="1">
    <location>
        <begin position="57"/>
        <end position="93"/>
    </location>
</feature>